<protein>
    <submittedName>
        <fullName evidence="1">11343_t:CDS:1</fullName>
    </submittedName>
</protein>
<comment type="caution">
    <text evidence="1">The sequence shown here is derived from an EMBL/GenBank/DDBJ whole genome shotgun (WGS) entry which is preliminary data.</text>
</comment>
<reference evidence="1" key="1">
    <citation type="submission" date="2021-06" db="EMBL/GenBank/DDBJ databases">
        <authorList>
            <person name="Kallberg Y."/>
            <person name="Tangrot J."/>
            <person name="Rosling A."/>
        </authorList>
    </citation>
    <scope>NUCLEOTIDE SEQUENCE</scope>
    <source>
        <strain evidence="1">87-6 pot B 2015</strain>
    </source>
</reference>
<accession>A0A9N9C057</accession>
<keyword evidence="2" id="KW-1185">Reference proteome</keyword>
<evidence type="ECO:0000313" key="1">
    <source>
        <dbReference type="EMBL" id="CAG8583191.1"/>
    </source>
</evidence>
<sequence>MESRYINICGLKALKALNMKKEAPLDRIQEEIKENLSKLKYKLEHPLSEADVNLYGSLKQNLANITSSYLIWKDSEVSMVLSDDSDIVKNLGHRQKNIFIEPCENMKCELPDSVVVKCDRFVKDFNNSSVSRIMRNKFHDKRWKESETELVKVVERILGTLGEIWINPAFMTSTSRTSLSRLPNGSICLSTAERQSLASKTR</sequence>
<dbReference type="Proteomes" id="UP000789375">
    <property type="component" value="Unassembled WGS sequence"/>
</dbReference>
<gene>
    <name evidence="1" type="ORF">FMOSSE_LOCUS8052</name>
</gene>
<dbReference type="AlphaFoldDB" id="A0A9N9C057"/>
<dbReference type="EMBL" id="CAJVPP010002018">
    <property type="protein sequence ID" value="CAG8583191.1"/>
    <property type="molecule type" value="Genomic_DNA"/>
</dbReference>
<proteinExistence type="predicted"/>
<name>A0A9N9C057_FUNMO</name>
<evidence type="ECO:0000313" key="2">
    <source>
        <dbReference type="Proteomes" id="UP000789375"/>
    </source>
</evidence>
<organism evidence="1 2">
    <name type="scientific">Funneliformis mosseae</name>
    <name type="common">Endomycorrhizal fungus</name>
    <name type="synonym">Glomus mosseae</name>
    <dbReference type="NCBI Taxonomy" id="27381"/>
    <lineage>
        <taxon>Eukaryota</taxon>
        <taxon>Fungi</taxon>
        <taxon>Fungi incertae sedis</taxon>
        <taxon>Mucoromycota</taxon>
        <taxon>Glomeromycotina</taxon>
        <taxon>Glomeromycetes</taxon>
        <taxon>Glomerales</taxon>
        <taxon>Glomeraceae</taxon>
        <taxon>Funneliformis</taxon>
    </lineage>
</organism>